<feature type="transmembrane region" description="Helical" evidence="1">
    <location>
        <begin position="87"/>
        <end position="105"/>
    </location>
</feature>
<feature type="transmembrane region" description="Helical" evidence="1">
    <location>
        <begin position="300"/>
        <end position="322"/>
    </location>
</feature>
<gene>
    <name evidence="2" type="ORF">JK386_11560</name>
</gene>
<feature type="transmembrane region" description="Helical" evidence="1">
    <location>
        <begin position="373"/>
        <end position="395"/>
    </location>
</feature>
<evidence type="ECO:0000313" key="3">
    <source>
        <dbReference type="Proteomes" id="UP000663791"/>
    </source>
</evidence>
<protein>
    <submittedName>
        <fullName evidence="2">Uncharacterized protein</fullName>
    </submittedName>
</protein>
<name>A0A939BW14_9ACTN</name>
<feature type="transmembrane region" description="Helical" evidence="1">
    <location>
        <begin position="273"/>
        <end position="293"/>
    </location>
</feature>
<organism evidence="2 3">
    <name type="scientific">Nocardioides faecalis</name>
    <dbReference type="NCBI Taxonomy" id="2803858"/>
    <lineage>
        <taxon>Bacteria</taxon>
        <taxon>Bacillati</taxon>
        <taxon>Actinomycetota</taxon>
        <taxon>Actinomycetes</taxon>
        <taxon>Propionibacteriales</taxon>
        <taxon>Nocardioidaceae</taxon>
        <taxon>Nocardioides</taxon>
    </lineage>
</organism>
<feature type="transmembrane region" description="Helical" evidence="1">
    <location>
        <begin position="139"/>
        <end position="159"/>
    </location>
</feature>
<dbReference type="EMBL" id="JAERTX010000009">
    <property type="protein sequence ID" value="MBM9460541.1"/>
    <property type="molecule type" value="Genomic_DNA"/>
</dbReference>
<comment type="caution">
    <text evidence="2">The sequence shown here is derived from an EMBL/GenBank/DDBJ whole genome shotgun (WGS) entry which is preliminary data.</text>
</comment>
<keyword evidence="1" id="KW-1133">Transmembrane helix</keyword>
<sequence>MSEVRVPLEGVRRLRRPPADLLLATTLALLVTAPLLLGRGFWLVGDMVFVPAQPWKPAWLGLDGALPRAVPMDALMSVLTTVVPGDLVQKAVVLGGLVLGGLGVGRLVARTVPGQTWYARAAAITLFCWNPWVYERLLIGQWAILLGYLLLPWVALAALRLRRDPRDWAPAALTLTCSAVCSPSSGLMAAGVLAVLALGREWGAWWRAALLVVVANLTWAVPAVTADAARVSTDGVFAGFAARAESSAGAFASVLSLGGIWKSSIVPAERTDAVLVVLSCLLSIAALLGWWRAGRGRSRWLALGAVALLLALVPVPAAGAALLEAAGERVPGLALLRDSHRFLAPLGLVLAVGSAHAVVALRSRVTPATRSLWGAVVLLVVAPLLLLPSLAWGAFGELQRSTYPAEWDTVAGLVGDEDLTVVLPWRGLYRGYDFNHRRAVLDPAPRYLPGQVLIDDRLLLEDREVPAEDPRVRAVDGALAAAEPAQALRALGVRWVLLEKGMVSARVPQGSVVHDGPLLRLVDLAEGGEVASGPTAARPDVGAGQILLVGLANFLAILLLLSAIPVILHTRSNGCHTT</sequence>
<feature type="transmembrane region" description="Helical" evidence="1">
    <location>
        <begin position="21"/>
        <end position="42"/>
    </location>
</feature>
<dbReference type="RefSeq" id="WP_205291855.1">
    <property type="nucleotide sequence ID" value="NZ_CP074406.1"/>
</dbReference>
<keyword evidence="1" id="KW-0812">Transmembrane</keyword>
<evidence type="ECO:0000256" key="1">
    <source>
        <dbReference type="SAM" id="Phobius"/>
    </source>
</evidence>
<feature type="transmembrane region" description="Helical" evidence="1">
    <location>
        <begin position="236"/>
        <end position="261"/>
    </location>
</feature>
<reference evidence="2" key="1">
    <citation type="submission" date="2021-01" db="EMBL/GenBank/DDBJ databases">
        <title>Novel species in genus Nocardioides.</title>
        <authorList>
            <person name="Zhang G."/>
        </authorList>
    </citation>
    <scope>NUCLEOTIDE SEQUENCE</scope>
    <source>
        <strain evidence="2">Zg-536</strain>
    </source>
</reference>
<feature type="transmembrane region" description="Helical" evidence="1">
    <location>
        <begin position="342"/>
        <end position="361"/>
    </location>
</feature>
<proteinExistence type="predicted"/>
<feature type="transmembrane region" description="Helical" evidence="1">
    <location>
        <begin position="171"/>
        <end position="198"/>
    </location>
</feature>
<evidence type="ECO:0000313" key="2">
    <source>
        <dbReference type="EMBL" id="MBM9460541.1"/>
    </source>
</evidence>
<keyword evidence="1" id="KW-0472">Membrane</keyword>
<keyword evidence="3" id="KW-1185">Reference proteome</keyword>
<feature type="transmembrane region" description="Helical" evidence="1">
    <location>
        <begin position="117"/>
        <end position="133"/>
    </location>
</feature>
<feature type="transmembrane region" description="Helical" evidence="1">
    <location>
        <begin position="546"/>
        <end position="568"/>
    </location>
</feature>
<dbReference type="Proteomes" id="UP000663791">
    <property type="component" value="Unassembled WGS sequence"/>
</dbReference>
<feature type="transmembrane region" description="Helical" evidence="1">
    <location>
        <begin position="204"/>
        <end position="224"/>
    </location>
</feature>
<dbReference type="AlphaFoldDB" id="A0A939BW14"/>
<accession>A0A939BW14</accession>